<reference evidence="2 3" key="1">
    <citation type="submission" date="2020-08" db="EMBL/GenBank/DDBJ databases">
        <title>Genomic Encyclopedia of Type Strains, Phase IV (KMG-IV): sequencing the most valuable type-strain genomes for metagenomic binning, comparative biology and taxonomic classification.</title>
        <authorList>
            <person name="Goeker M."/>
        </authorList>
    </citation>
    <scope>NUCLEOTIDE SEQUENCE [LARGE SCALE GENOMIC DNA]</scope>
    <source>
        <strain evidence="2 3">DSM 100211</strain>
    </source>
</reference>
<proteinExistence type="predicted"/>
<keyword evidence="3" id="KW-1185">Reference proteome</keyword>
<organism evidence="2 3">
    <name type="scientific">Mycoplana azooxidifex</name>
    <dbReference type="NCBI Taxonomy" id="1636188"/>
    <lineage>
        <taxon>Bacteria</taxon>
        <taxon>Pseudomonadati</taxon>
        <taxon>Pseudomonadota</taxon>
        <taxon>Alphaproteobacteria</taxon>
        <taxon>Hyphomicrobiales</taxon>
        <taxon>Rhizobiaceae</taxon>
        <taxon>Mycoplana</taxon>
    </lineage>
</organism>
<feature type="coiled-coil region" evidence="1">
    <location>
        <begin position="96"/>
        <end position="123"/>
    </location>
</feature>
<sequence>MTPTPAPEGASAVTEETVTLTRSEIDSLLRAAYPFSTKEERDRGLVNVLSLRPPVPGAPEGARMLEERPERVQAAFEVFAGKTDTGPNATAMFEYTERLEASLATERAAREAAEKERDEHAAAFAVLDDSEQVLQARVSRLEAALGQARTSMRNARGAIESNQVEDKDVHRTLTDAMGRIDAVLRAVLARTGEPKDE</sequence>
<dbReference type="EMBL" id="JACIEE010000015">
    <property type="protein sequence ID" value="MBB3980122.1"/>
    <property type="molecule type" value="Genomic_DNA"/>
</dbReference>
<dbReference type="AlphaFoldDB" id="A0A7W6DCE0"/>
<name>A0A7W6DCE0_9HYPH</name>
<keyword evidence="1" id="KW-0175">Coiled coil</keyword>
<accession>A0A7W6DCE0</accession>
<comment type="caution">
    <text evidence="2">The sequence shown here is derived from an EMBL/GenBank/DDBJ whole genome shotgun (WGS) entry which is preliminary data.</text>
</comment>
<evidence type="ECO:0000313" key="3">
    <source>
        <dbReference type="Proteomes" id="UP000574761"/>
    </source>
</evidence>
<evidence type="ECO:0000256" key="1">
    <source>
        <dbReference type="SAM" id="Coils"/>
    </source>
</evidence>
<gene>
    <name evidence="2" type="ORF">GGQ64_005369</name>
</gene>
<dbReference type="RefSeq" id="WP_183808273.1">
    <property type="nucleotide sequence ID" value="NZ_JACIEE010000015.1"/>
</dbReference>
<evidence type="ECO:0000313" key="2">
    <source>
        <dbReference type="EMBL" id="MBB3980122.1"/>
    </source>
</evidence>
<protein>
    <submittedName>
        <fullName evidence="2">Uncharacterized protein</fullName>
    </submittedName>
</protein>
<dbReference type="Proteomes" id="UP000574761">
    <property type="component" value="Unassembled WGS sequence"/>
</dbReference>